<dbReference type="AlphaFoldDB" id="A0A9Q1J9K7"/>
<feature type="transmembrane region" description="Helical" evidence="1">
    <location>
        <begin position="21"/>
        <end position="45"/>
    </location>
</feature>
<dbReference type="EMBL" id="JAINUF010000002">
    <property type="protein sequence ID" value="KAJ8374673.1"/>
    <property type="molecule type" value="Genomic_DNA"/>
</dbReference>
<keyword evidence="3" id="KW-1185">Reference proteome</keyword>
<gene>
    <name evidence="2" type="ORF">SKAU_G00052530</name>
</gene>
<name>A0A9Q1J9K7_SYNKA</name>
<proteinExistence type="predicted"/>
<keyword evidence="1" id="KW-0812">Transmembrane</keyword>
<keyword evidence="1" id="KW-1133">Transmembrane helix</keyword>
<comment type="caution">
    <text evidence="2">The sequence shown here is derived from an EMBL/GenBank/DDBJ whole genome shotgun (WGS) entry which is preliminary data.</text>
</comment>
<protein>
    <submittedName>
        <fullName evidence="2">Uncharacterized protein</fullName>
    </submittedName>
</protein>
<dbReference type="Proteomes" id="UP001152622">
    <property type="component" value="Chromosome 2"/>
</dbReference>
<reference evidence="2" key="1">
    <citation type="journal article" date="2023" name="Science">
        <title>Genome structures resolve the early diversification of teleost fishes.</title>
        <authorList>
            <person name="Parey E."/>
            <person name="Louis A."/>
            <person name="Montfort J."/>
            <person name="Bouchez O."/>
            <person name="Roques C."/>
            <person name="Iampietro C."/>
            <person name="Lluch J."/>
            <person name="Castinel A."/>
            <person name="Donnadieu C."/>
            <person name="Desvignes T."/>
            <person name="Floi Bucao C."/>
            <person name="Jouanno E."/>
            <person name="Wen M."/>
            <person name="Mejri S."/>
            <person name="Dirks R."/>
            <person name="Jansen H."/>
            <person name="Henkel C."/>
            <person name="Chen W.J."/>
            <person name="Zahm M."/>
            <person name="Cabau C."/>
            <person name="Klopp C."/>
            <person name="Thompson A.W."/>
            <person name="Robinson-Rechavi M."/>
            <person name="Braasch I."/>
            <person name="Lecointre G."/>
            <person name="Bobe J."/>
            <person name="Postlethwait J.H."/>
            <person name="Berthelot C."/>
            <person name="Roest Crollius H."/>
            <person name="Guiguen Y."/>
        </authorList>
    </citation>
    <scope>NUCLEOTIDE SEQUENCE</scope>
    <source>
        <strain evidence="2">WJC10195</strain>
    </source>
</reference>
<keyword evidence="1" id="KW-0472">Membrane</keyword>
<evidence type="ECO:0000256" key="1">
    <source>
        <dbReference type="SAM" id="Phobius"/>
    </source>
</evidence>
<evidence type="ECO:0000313" key="2">
    <source>
        <dbReference type="EMBL" id="KAJ8374673.1"/>
    </source>
</evidence>
<sequence>MGRRLKGETTTWVFIQRCAKCFFSNLFTFLSLGSAHFTALLVYSLQACMLQSGPSVCTSNLSTSLARTLPWEYCMQH</sequence>
<accession>A0A9Q1J9K7</accession>
<organism evidence="2 3">
    <name type="scientific">Synaphobranchus kaupii</name>
    <name type="common">Kaup's arrowtooth eel</name>
    <dbReference type="NCBI Taxonomy" id="118154"/>
    <lineage>
        <taxon>Eukaryota</taxon>
        <taxon>Metazoa</taxon>
        <taxon>Chordata</taxon>
        <taxon>Craniata</taxon>
        <taxon>Vertebrata</taxon>
        <taxon>Euteleostomi</taxon>
        <taxon>Actinopterygii</taxon>
        <taxon>Neopterygii</taxon>
        <taxon>Teleostei</taxon>
        <taxon>Anguilliformes</taxon>
        <taxon>Synaphobranchidae</taxon>
        <taxon>Synaphobranchus</taxon>
    </lineage>
</organism>
<evidence type="ECO:0000313" key="3">
    <source>
        <dbReference type="Proteomes" id="UP001152622"/>
    </source>
</evidence>